<feature type="compositionally biased region" description="Basic and acidic residues" evidence="9">
    <location>
        <begin position="510"/>
        <end position="526"/>
    </location>
</feature>
<dbReference type="SMART" id="SM00220">
    <property type="entry name" value="S_TKc"/>
    <property type="match status" value="1"/>
</dbReference>
<keyword evidence="3 7" id="KW-0547">Nucleotide-binding</keyword>
<evidence type="ECO:0000256" key="1">
    <source>
        <dbReference type="ARBA" id="ARBA00022527"/>
    </source>
</evidence>
<dbReference type="PANTHER" id="PTHR24349">
    <property type="entry name" value="SERINE/THREONINE-PROTEIN KINASE"/>
    <property type="match status" value="1"/>
</dbReference>
<feature type="domain" description="Protein kinase" evidence="10">
    <location>
        <begin position="99"/>
        <end position="376"/>
    </location>
</feature>
<dbReference type="OrthoDB" id="6766775at2759"/>
<evidence type="ECO:0000256" key="8">
    <source>
        <dbReference type="SAM" id="Coils"/>
    </source>
</evidence>
<dbReference type="InterPro" id="IPR000719">
    <property type="entry name" value="Prot_kinase_dom"/>
</dbReference>
<feature type="coiled-coil region" evidence="8">
    <location>
        <begin position="581"/>
        <end position="631"/>
    </location>
</feature>
<dbReference type="InterPro" id="IPR011009">
    <property type="entry name" value="Kinase-like_dom_sf"/>
</dbReference>
<evidence type="ECO:0000259" key="10">
    <source>
        <dbReference type="PROSITE" id="PS50011"/>
    </source>
</evidence>
<reference evidence="12 13" key="1">
    <citation type="submission" date="2019-03" db="EMBL/GenBank/DDBJ databases">
        <authorList>
            <person name="Gaulin E."/>
            <person name="Dumas B."/>
        </authorList>
    </citation>
    <scope>NUCLEOTIDE SEQUENCE [LARGE SCALE GENOMIC DNA]</scope>
    <source>
        <strain evidence="12">CBS 568.67</strain>
    </source>
</reference>
<dbReference type="EMBL" id="CAADRA010006831">
    <property type="protein sequence ID" value="VFT97038.1"/>
    <property type="molecule type" value="Genomic_DNA"/>
</dbReference>
<dbReference type="SUPFAM" id="SSF56112">
    <property type="entry name" value="Protein kinase-like (PK-like)"/>
    <property type="match status" value="1"/>
</dbReference>
<evidence type="ECO:0000313" key="13">
    <source>
        <dbReference type="Proteomes" id="UP000332933"/>
    </source>
</evidence>
<dbReference type="EMBL" id="VJMH01006808">
    <property type="protein sequence ID" value="KAF0687970.1"/>
    <property type="molecule type" value="Genomic_DNA"/>
</dbReference>
<accession>A0A485LFH0</accession>
<evidence type="ECO:0000313" key="12">
    <source>
        <dbReference type="EMBL" id="VFT97038.1"/>
    </source>
</evidence>
<keyword evidence="6 8" id="KW-0175">Coiled coil</keyword>
<evidence type="ECO:0000256" key="2">
    <source>
        <dbReference type="ARBA" id="ARBA00022679"/>
    </source>
</evidence>
<feature type="coiled-coil region" evidence="8">
    <location>
        <begin position="695"/>
        <end position="733"/>
    </location>
</feature>
<dbReference type="InterPro" id="IPR049258">
    <property type="entry name" value="ODAD1_CC"/>
</dbReference>
<feature type="coiled-coil region" evidence="8">
    <location>
        <begin position="827"/>
        <end position="854"/>
    </location>
</feature>
<dbReference type="Gene3D" id="1.10.510.10">
    <property type="entry name" value="Transferase(Phosphotransferase) domain 1"/>
    <property type="match status" value="1"/>
</dbReference>
<dbReference type="InterPro" id="IPR008271">
    <property type="entry name" value="Ser/Thr_kinase_AS"/>
</dbReference>
<reference evidence="11" key="2">
    <citation type="submission" date="2019-06" db="EMBL/GenBank/DDBJ databases">
        <title>Genomics analysis of Aphanomyces spp. identifies a new class of oomycete effector associated with host adaptation.</title>
        <authorList>
            <person name="Gaulin E."/>
        </authorList>
    </citation>
    <scope>NUCLEOTIDE SEQUENCE</scope>
    <source>
        <strain evidence="11">CBS 578.67</strain>
    </source>
</reference>
<dbReference type="GO" id="GO:0004674">
    <property type="term" value="F:protein serine/threonine kinase activity"/>
    <property type="evidence" value="ECO:0007669"/>
    <property type="project" value="UniProtKB-KW"/>
</dbReference>
<dbReference type="AlphaFoldDB" id="A0A485LFH0"/>
<name>A0A485LFH0_9STRA</name>
<evidence type="ECO:0000256" key="6">
    <source>
        <dbReference type="ARBA" id="ARBA00023054"/>
    </source>
</evidence>
<dbReference type="PROSITE" id="PS00107">
    <property type="entry name" value="PROTEIN_KINASE_ATP"/>
    <property type="match status" value="1"/>
</dbReference>
<organism evidence="12 13">
    <name type="scientific">Aphanomyces stellatus</name>
    <dbReference type="NCBI Taxonomy" id="120398"/>
    <lineage>
        <taxon>Eukaryota</taxon>
        <taxon>Sar</taxon>
        <taxon>Stramenopiles</taxon>
        <taxon>Oomycota</taxon>
        <taxon>Saprolegniomycetes</taxon>
        <taxon>Saprolegniales</taxon>
        <taxon>Verrucalvaceae</taxon>
        <taxon>Aphanomyces</taxon>
    </lineage>
</organism>
<feature type="binding site" evidence="7">
    <location>
        <position position="128"/>
    </location>
    <ligand>
        <name>ATP</name>
        <dbReference type="ChEBI" id="CHEBI:30616"/>
    </ligand>
</feature>
<dbReference type="InterPro" id="IPR017441">
    <property type="entry name" value="Protein_kinase_ATP_BS"/>
</dbReference>
<dbReference type="PROSITE" id="PS00108">
    <property type="entry name" value="PROTEIN_KINASE_ST"/>
    <property type="match status" value="1"/>
</dbReference>
<feature type="compositionally biased region" description="Acidic residues" evidence="9">
    <location>
        <begin position="473"/>
        <end position="488"/>
    </location>
</feature>
<dbReference type="PROSITE" id="PS50011">
    <property type="entry name" value="PROTEIN_KINASE_DOM"/>
    <property type="match status" value="1"/>
</dbReference>
<keyword evidence="13" id="KW-1185">Reference proteome</keyword>
<dbReference type="Pfam" id="PF21773">
    <property type="entry name" value="ODAD1_CC"/>
    <property type="match status" value="1"/>
</dbReference>
<keyword evidence="4" id="KW-0418">Kinase</keyword>
<sequence>MSLTRTALLPLKSAVPRLVRKRAISQPLPSSTGAAIVSAALPILEGTSTSSSSAAVLLAACGLLSVTAASLHAQDCRNDVAAPSSSTTIMRYFDEDYDLVNARTLGQGAFGMVMQCVHKLDKTLSAVKVVSDGYDEAERERNALSCVEHAGGHPNIIHLDNYYTHDGFHYMVLEYVDGITLFDHVAQQKQLTQEEATAILAQVASALAFMHAQGMVHCDLKPDNIMVSVDDSSISVKIIDFGSATIPNPSAAGRIPLKRALTLSSAPLSGTKTYWSPEMLAGRAPIQVGPSMDMWSLGCLLFIMLSGRHPFDQRGNLSEAMILHNIVHAPVVFDHPVWASVAPELKDLVAHMLDKDPATRLSAAALVAKTRSHAQILYHRPTVVVDVLNFTAGLMAAVLSKEHRTAPMRGNYRWAQRCHGLCTMMWIAKTNRRSSSPSLVLETLNAATMSMNRIVPLTASVEVLSALATSVGIEEEGDERDDDEDDGGDKDGGGDGGDAVGMQLRLQGDGGDRDSVDKESEKKRYTVQEQRAVIRKIHESNQILKQELSIEWREAKTMMGAEKQAKLKRLQKQSSSFTQKIEVEKRTIQKLEETLAARHRELQHLRDENVKNDKLESAAAATRRVRALENRLEISLVKKNEVDSINKHLRQQIDKVRRDRIVFDGIYKKLERETYEFRSRLEIATTELAKSIAAKEHIDKEVQDLQALVESEQQSYEKEFKELRALIAASRREASEQARAIELAPEAEVVSGVLNSDQESSLHRTSALSSWKIAYDKALGSASNAEALRYHQLFERIFHETGIPDVDKLAQEIQRKDEDNFKKFKHVEGLNKETDELRIEIERTTAALDAYKLQEGIGTNVLDKANFRALTAKLTAIDEKNARFDAEYDESGVRLARIKATIHSLLSMLNQSSANDKSKKASSVRSVSLNDITEANMLEHLQVIEKCIISLLQQAQHGELTIAGNGPHVLAEATPHANAKRMKQCVEPPTLTLHELSQAPVKTIVRSARSAASTPNTHRHRADSGVEEDERALTYEELKESAQASFSETRSRHRGTRAVHIQTPPHSQGSF</sequence>
<evidence type="ECO:0000313" key="11">
    <source>
        <dbReference type="EMBL" id="KAF0687970.1"/>
    </source>
</evidence>
<keyword evidence="1" id="KW-0723">Serine/threonine-protein kinase</keyword>
<evidence type="ECO:0000256" key="3">
    <source>
        <dbReference type="ARBA" id="ARBA00022741"/>
    </source>
</evidence>
<dbReference type="InterPro" id="IPR050205">
    <property type="entry name" value="CDPK_Ser/Thr_kinases"/>
</dbReference>
<gene>
    <name evidence="12" type="primary">Aste57867_20351</name>
    <name evidence="11" type="ORF">As57867_020285</name>
    <name evidence="12" type="ORF">ASTE57867_20351</name>
</gene>
<dbReference type="GO" id="GO:0005524">
    <property type="term" value="F:ATP binding"/>
    <property type="evidence" value="ECO:0007669"/>
    <property type="project" value="UniProtKB-UniRule"/>
</dbReference>
<proteinExistence type="predicted"/>
<keyword evidence="5 7" id="KW-0067">ATP-binding</keyword>
<dbReference type="Proteomes" id="UP000332933">
    <property type="component" value="Unassembled WGS sequence"/>
</dbReference>
<evidence type="ECO:0000256" key="7">
    <source>
        <dbReference type="PROSITE-ProRule" id="PRU10141"/>
    </source>
</evidence>
<protein>
    <submittedName>
        <fullName evidence="12">Aste57867_20351 protein</fullName>
    </submittedName>
</protein>
<evidence type="ECO:0000256" key="5">
    <source>
        <dbReference type="ARBA" id="ARBA00022840"/>
    </source>
</evidence>
<keyword evidence="2" id="KW-0808">Transferase</keyword>
<feature type="region of interest" description="Disordered" evidence="9">
    <location>
        <begin position="1008"/>
        <end position="1071"/>
    </location>
</feature>
<evidence type="ECO:0000256" key="9">
    <source>
        <dbReference type="SAM" id="MobiDB-lite"/>
    </source>
</evidence>
<dbReference type="Pfam" id="PF00069">
    <property type="entry name" value="Pkinase"/>
    <property type="match status" value="1"/>
</dbReference>
<feature type="region of interest" description="Disordered" evidence="9">
    <location>
        <begin position="472"/>
        <end position="527"/>
    </location>
</feature>
<feature type="compositionally biased region" description="Basic and acidic residues" evidence="9">
    <location>
        <begin position="1031"/>
        <end position="1040"/>
    </location>
</feature>
<evidence type="ECO:0000256" key="4">
    <source>
        <dbReference type="ARBA" id="ARBA00022777"/>
    </source>
</evidence>